<dbReference type="Gene3D" id="3.40.630.10">
    <property type="entry name" value="Zn peptidases"/>
    <property type="match status" value="1"/>
</dbReference>
<dbReference type="FunFam" id="3.30.70.360:FF:000001">
    <property type="entry name" value="N-acetyldiaminopimelate deacetylase"/>
    <property type="match status" value="1"/>
</dbReference>
<dbReference type="PANTHER" id="PTHR11014:SF63">
    <property type="entry name" value="METALLOPEPTIDASE, PUTATIVE (AFU_ORTHOLOGUE AFUA_6G09600)-RELATED"/>
    <property type="match status" value="1"/>
</dbReference>
<feature type="domain" description="Peptidase M20 dimerisation" evidence="2">
    <location>
        <begin position="205"/>
        <end position="299"/>
    </location>
</feature>
<gene>
    <name evidence="3" type="ORF">METZ01_LOCUS46327</name>
</gene>
<evidence type="ECO:0000256" key="1">
    <source>
        <dbReference type="ARBA" id="ARBA00022801"/>
    </source>
</evidence>
<dbReference type="InterPro" id="IPR036264">
    <property type="entry name" value="Bact_exopeptidase_dim_dom"/>
</dbReference>
<reference evidence="3" key="1">
    <citation type="submission" date="2018-05" db="EMBL/GenBank/DDBJ databases">
        <authorList>
            <person name="Lanie J.A."/>
            <person name="Ng W.-L."/>
            <person name="Kazmierczak K.M."/>
            <person name="Andrzejewski T.M."/>
            <person name="Davidsen T.M."/>
            <person name="Wayne K.J."/>
            <person name="Tettelin H."/>
            <person name="Glass J.I."/>
            <person name="Rusch D."/>
            <person name="Podicherti R."/>
            <person name="Tsui H.-C.T."/>
            <person name="Winkler M.E."/>
        </authorList>
    </citation>
    <scope>NUCLEOTIDE SEQUENCE</scope>
</reference>
<dbReference type="EMBL" id="UINC01002150">
    <property type="protein sequence ID" value="SUZ93473.1"/>
    <property type="molecule type" value="Genomic_DNA"/>
</dbReference>
<dbReference type="AlphaFoldDB" id="A0A381RX23"/>
<evidence type="ECO:0000259" key="2">
    <source>
        <dbReference type="Pfam" id="PF07687"/>
    </source>
</evidence>
<dbReference type="PANTHER" id="PTHR11014">
    <property type="entry name" value="PEPTIDASE M20 FAMILY MEMBER"/>
    <property type="match status" value="1"/>
</dbReference>
<dbReference type="NCBIfam" id="TIGR01891">
    <property type="entry name" value="amidohydrolases"/>
    <property type="match status" value="1"/>
</dbReference>
<proteinExistence type="predicted"/>
<dbReference type="SUPFAM" id="SSF55031">
    <property type="entry name" value="Bacterial exopeptidase dimerisation domain"/>
    <property type="match status" value="1"/>
</dbReference>
<dbReference type="Gene3D" id="3.30.70.360">
    <property type="match status" value="1"/>
</dbReference>
<protein>
    <recommendedName>
        <fullName evidence="2">Peptidase M20 dimerisation domain-containing protein</fullName>
    </recommendedName>
</protein>
<dbReference type="GO" id="GO:0016787">
    <property type="term" value="F:hydrolase activity"/>
    <property type="evidence" value="ECO:0007669"/>
    <property type="project" value="UniProtKB-KW"/>
</dbReference>
<dbReference type="SUPFAM" id="SSF53187">
    <property type="entry name" value="Zn-dependent exopeptidases"/>
    <property type="match status" value="1"/>
</dbReference>
<accession>A0A381RX23</accession>
<dbReference type="PIRSF" id="PIRSF005962">
    <property type="entry name" value="Pept_M20D_amidohydro"/>
    <property type="match status" value="1"/>
</dbReference>
<name>A0A381RX23_9ZZZZ</name>
<dbReference type="Pfam" id="PF01546">
    <property type="entry name" value="Peptidase_M20"/>
    <property type="match status" value="1"/>
</dbReference>
<organism evidence="3">
    <name type="scientific">marine metagenome</name>
    <dbReference type="NCBI Taxonomy" id="408172"/>
    <lineage>
        <taxon>unclassified sequences</taxon>
        <taxon>metagenomes</taxon>
        <taxon>ecological metagenomes</taxon>
    </lineage>
</organism>
<evidence type="ECO:0000313" key="3">
    <source>
        <dbReference type="EMBL" id="SUZ93473.1"/>
    </source>
</evidence>
<dbReference type="InterPro" id="IPR011650">
    <property type="entry name" value="Peptidase_M20_dimer"/>
</dbReference>
<dbReference type="InterPro" id="IPR002933">
    <property type="entry name" value="Peptidase_M20"/>
</dbReference>
<keyword evidence="1" id="KW-0378">Hydrolase</keyword>
<dbReference type="InterPro" id="IPR017439">
    <property type="entry name" value="Amidohydrolase"/>
</dbReference>
<sequence length="428" mass="46651">MKIILSILFIFIVSTSTLSADSDVDLIQLYKELHLNPELSFKEEKTSKKLATILTGLGFEVTENFGGYGVVALLKNGEGKTIMLRADMDGLPIEESTGAPYASKTKSFNQVGDEVFTMHACGHDIHMTSLIGTVVDLISKRDQWQGNLLVIMQPAEEVSGGARNMIKEGIFEKFPRPDFNLALHVSADLPAGKVGYVPGWAMANVDSMDITIKGVGGHGAYPHTTKDPIVMASQLINSLQTIVSREIAPIEAAVVTVGSIHGGTKHNVIPSEVRLQLTLRSYTDEVRNQTISTIRRMARGLAQANGLPKDSYPEITLKDEYTPALFNNPALTEKLRISFEKALGQENVLKLSPVMGGEDFGMYGRVEPIIPTSLFWLGAVNKKVYDTSLRENISLPSLHSAFFLPDPEPTISTGVKAMSGAVVDLYQD</sequence>
<dbReference type="Pfam" id="PF07687">
    <property type="entry name" value="M20_dimer"/>
    <property type="match status" value="1"/>
</dbReference>